<dbReference type="GO" id="GO:0030866">
    <property type="term" value="P:cortical actin cytoskeleton organization"/>
    <property type="evidence" value="ECO:0007669"/>
    <property type="project" value="TreeGrafter"/>
</dbReference>
<gene>
    <name evidence="3" type="ORF">CJ030_MR2G028799</name>
</gene>
<comment type="caution">
    <text evidence="3">The sequence shown here is derived from an EMBL/GenBank/DDBJ whole genome shotgun (WGS) entry which is preliminary data.</text>
</comment>
<name>A0A6A1WA21_9ROSI</name>
<accession>A0A6A1WA21</accession>
<feature type="compositionally biased region" description="Basic and acidic residues" evidence="2">
    <location>
        <begin position="1319"/>
        <end position="1328"/>
    </location>
</feature>
<dbReference type="GO" id="GO:0000902">
    <property type="term" value="P:cell morphogenesis"/>
    <property type="evidence" value="ECO:0007669"/>
    <property type="project" value="TreeGrafter"/>
</dbReference>
<evidence type="ECO:0000256" key="1">
    <source>
        <dbReference type="ARBA" id="ARBA00037947"/>
    </source>
</evidence>
<feature type="region of interest" description="Disordered" evidence="2">
    <location>
        <begin position="1288"/>
        <end position="1386"/>
    </location>
</feature>
<dbReference type="InterPro" id="IPR019137">
    <property type="entry name" value="Nck-associated_protein-1"/>
</dbReference>
<feature type="compositionally biased region" description="Polar residues" evidence="2">
    <location>
        <begin position="45"/>
        <end position="61"/>
    </location>
</feature>
<dbReference type="EMBL" id="RXIC02000020">
    <property type="protein sequence ID" value="KAB1222082.1"/>
    <property type="molecule type" value="Genomic_DNA"/>
</dbReference>
<dbReference type="Proteomes" id="UP000516437">
    <property type="component" value="Chromosome 2"/>
</dbReference>
<reference evidence="3 4" key="1">
    <citation type="journal article" date="2019" name="Plant Biotechnol. J.">
        <title>The red bayberry genome and genetic basis of sex determination.</title>
        <authorList>
            <person name="Jia H.M."/>
            <person name="Jia H.J."/>
            <person name="Cai Q.L."/>
            <person name="Wang Y."/>
            <person name="Zhao H.B."/>
            <person name="Yang W.F."/>
            <person name="Wang G.Y."/>
            <person name="Li Y.H."/>
            <person name="Zhan D.L."/>
            <person name="Shen Y.T."/>
            <person name="Niu Q.F."/>
            <person name="Chang L."/>
            <person name="Qiu J."/>
            <person name="Zhao L."/>
            <person name="Xie H.B."/>
            <person name="Fu W.Y."/>
            <person name="Jin J."/>
            <person name="Li X.W."/>
            <person name="Jiao Y."/>
            <person name="Zhou C.C."/>
            <person name="Tu T."/>
            <person name="Chai C.Y."/>
            <person name="Gao J.L."/>
            <person name="Fan L.J."/>
            <person name="van de Weg E."/>
            <person name="Wang J.Y."/>
            <person name="Gao Z.S."/>
        </authorList>
    </citation>
    <scope>NUCLEOTIDE SEQUENCE [LARGE SCALE GENOMIC DNA]</scope>
    <source>
        <tissue evidence="3">Leaves</tissue>
    </source>
</reference>
<keyword evidence="4" id="KW-1185">Reference proteome</keyword>
<dbReference type="Pfam" id="PF09735">
    <property type="entry name" value="Nckap1"/>
    <property type="match status" value="1"/>
</dbReference>
<organism evidence="3 4">
    <name type="scientific">Morella rubra</name>
    <name type="common">Chinese bayberry</name>
    <dbReference type="NCBI Taxonomy" id="262757"/>
    <lineage>
        <taxon>Eukaryota</taxon>
        <taxon>Viridiplantae</taxon>
        <taxon>Streptophyta</taxon>
        <taxon>Embryophyta</taxon>
        <taxon>Tracheophyta</taxon>
        <taxon>Spermatophyta</taxon>
        <taxon>Magnoliopsida</taxon>
        <taxon>eudicotyledons</taxon>
        <taxon>Gunneridae</taxon>
        <taxon>Pentapetalae</taxon>
        <taxon>rosids</taxon>
        <taxon>fabids</taxon>
        <taxon>Fagales</taxon>
        <taxon>Myricaceae</taxon>
        <taxon>Morella</taxon>
    </lineage>
</organism>
<comment type="similarity">
    <text evidence="1">Belongs to the HEM-1/HEM-2 family.</text>
</comment>
<dbReference type="PANTHER" id="PTHR12093">
    <property type="entry name" value="NCK-ASSOCIATED PROTEIN 1"/>
    <property type="match status" value="1"/>
</dbReference>
<feature type="compositionally biased region" description="Polar residues" evidence="2">
    <location>
        <begin position="7"/>
        <end position="17"/>
    </location>
</feature>
<dbReference type="PANTHER" id="PTHR12093:SF10">
    <property type="entry name" value="MEMBRANE-ASSOCIATED PROTEIN HEM"/>
    <property type="match status" value="1"/>
</dbReference>
<dbReference type="GO" id="GO:0031209">
    <property type="term" value="C:SCAR complex"/>
    <property type="evidence" value="ECO:0007669"/>
    <property type="project" value="TreeGrafter"/>
</dbReference>
<evidence type="ECO:0000313" key="4">
    <source>
        <dbReference type="Proteomes" id="UP000516437"/>
    </source>
</evidence>
<protein>
    <submittedName>
        <fullName evidence="3">Protein NAP1</fullName>
    </submittedName>
</protein>
<dbReference type="GO" id="GO:0030031">
    <property type="term" value="P:cell projection assembly"/>
    <property type="evidence" value="ECO:0007669"/>
    <property type="project" value="TreeGrafter"/>
</dbReference>
<feature type="region of interest" description="Disordered" evidence="2">
    <location>
        <begin position="1"/>
        <end position="61"/>
    </location>
</feature>
<proteinExistence type="inferred from homology"/>
<evidence type="ECO:0000313" key="3">
    <source>
        <dbReference type="EMBL" id="KAB1222082.1"/>
    </source>
</evidence>
<dbReference type="GO" id="GO:0016477">
    <property type="term" value="P:cell migration"/>
    <property type="evidence" value="ECO:0007669"/>
    <property type="project" value="TreeGrafter"/>
</dbReference>
<dbReference type="OrthoDB" id="548214at2759"/>
<sequence length="1386" mass="154320">MPKPHQHFSSQDSSMSPPTGRPSEWDGPSRWSEYLGPQMTPPMASRSSRNAGPDGQVQSSGALPKGLNIKWVVQLTEVGEGLLAKMYRLNQILDYPDPVGHVFTEAFWKAGVFPNHPKICTLLSKKFPEHFSKLQLERVDKVALDALLDSAELLLQSLEPWVQLLLDLMTFREQALRVILDLSSTVITLLPHQNALILHAFMDLFCAFVRVNLFSEKMPRKMVLQTYNLLHAVSNNDRDCDFYHRLVQFIDSYDPPLKGLQEDLNFVSPRIGEVLEAVGPVILLSTDTRKLRNEGFLSPYHPRYPDILTNSAHPMRAQDLANVTSYREWVLFGYLVCPDELLRVTSIDIAMVVLKENLVLPLFRDEYVLLHEDYHLYVLPRISESKKMAKSGRTKQKEADLEYSVAKQVEKMISEVHEQALVSCDAIHHERRILLKQEIGRMVLFFTDQPSLLAPNIQMVFSALALAQSEVIWYFQHVGVASSKSKAARMVPVDIDPNDPTIGFLLDGMDGLCCLVRKYIAAIRGYALSYLSSCAGRIRFLLGTPGMVALDLDGSLKGLFQKIVLHLENMPKPQGENISAITCDLSDLRNDWLTILMIITSSRSTTNIRHLEKATVSTGKEGLLSEGNAAYNWSRCVDELESQLSKHGSLKKLYFYHQHLTAVFRNTMFGPEGRPQHCCAWLGIASSFPECASPIVPEEVTKIGRDAVLYVESLIESIMGGLEGLINILDSEGGFGALEIQLLPEQAAAYINHASKVPIPSTKSPKLAGGFPLPGHESYPENNGAIKMLEAAMQRLTNLCSVLNDMEPICVLNHVFVLREYMRECILGNFRRRLLAVLKTDNDLQRPSVLESLIHRHISIVLLTEQHISMDLTQGIREVLLTEAFSGPVSSLHLFDNPTEQHTGSAAEAVCNWYIENIIKDISGAGILFAPLHRCFKSTRPVGGYFADSVADLRELQAFVRIFGGYGVDRLDRLLKEHTAALLNCIETSLRSNREVLEAVASSMHSGDKIEREASMKQIVDVDTVIEFCVQAGLALAFDGLLAEAAGAVLEEGAPLIYSLLGEVVKHIPDEIPEKKEIRRLKGVANSIGVVSDHDSQWVRSILEEVGGANDSSWNLLPYLFATFMTSNIWNTTAFNVETRGFNNNIHCLARCISSVIAGSEFVRLEREHQQRQSLSNGDIGENLNHEIQSRLTAEASIKGSLQLFVKFSAGIILDSWSETNRSHLVAQLIFLDQLCEIAPYLPRSSLEPHVPYAILRSIYSQYYTNNPSSLLALLSVSPRHSPAVSLSHASPVVRHPRGDTTPQYGAHDPVYFKGSSSHGHEYLHDTDSGSLRGTENKHRNVRRSGPLDYSSSRKSKFVEGSTSGSVGPSPLPRFAVSRSGPLAYK</sequence>
<evidence type="ECO:0000256" key="2">
    <source>
        <dbReference type="SAM" id="MobiDB-lite"/>
    </source>
</evidence>